<dbReference type="GeneID" id="1258356"/>
<organism evidence="1 2">
    <name type="scientific">Pseudomonas phage phiKZ</name>
    <dbReference type="NCBI Taxonomy" id="2905945"/>
    <lineage>
        <taxon>Viruses</taxon>
        <taxon>Duplodnaviria</taxon>
        <taxon>Heunggongvirae</taxon>
        <taxon>Uroviricota</taxon>
        <taxon>Caudoviricetes</taxon>
        <taxon>Chimalliviridae</taxon>
        <taxon>Phikzvirus</taxon>
        <taxon>Phikzvirus phiKZ</taxon>
    </lineage>
</organism>
<protein>
    <submittedName>
        <fullName evidence="1">PHIKZ156</fullName>
    </submittedName>
</protein>
<keyword evidence="2" id="KW-1185">Reference proteome</keyword>
<dbReference type="PROSITE" id="PS51257">
    <property type="entry name" value="PROKAR_LIPOPROTEIN"/>
    <property type="match status" value="1"/>
</dbReference>
<organismHost>
    <name type="scientific">Pseudomonas aeruginosa</name>
    <dbReference type="NCBI Taxonomy" id="287"/>
</organismHost>
<sequence>MVDHMSRKFFLILLPLISGCVYTPHEYHTHNTTVVQYEHSSSTDDHTSVVTTKEEVIQKVLPTPKKYSKDTSKKCMVFELPRKKPVPPTPIITEFIETPEQIDILLTDYIKELKSHIVSERAKIEQAYEEWRAKCDE</sequence>
<evidence type="ECO:0000313" key="2">
    <source>
        <dbReference type="Proteomes" id="UP000002098"/>
    </source>
</evidence>
<name>Q8SD06_BPDPK</name>
<reference evidence="1 2" key="1">
    <citation type="journal article" date="2002" name="J. Mol. Biol.">
        <title>The genome of bacteriophage phiKZ of Pseudomonas aeruginosa.</title>
        <authorList>
            <person name="Mesyanzhinov V.V."/>
            <person name="Robben J."/>
            <person name="Grymonprez B."/>
            <person name="Kostyuchenko V.A."/>
            <person name="Bourkaltseva M.V."/>
            <person name="Sykilinda N.N."/>
            <person name="Krylov V.N."/>
            <person name="Volckaert G."/>
        </authorList>
    </citation>
    <scope>NUCLEOTIDE SEQUENCE</scope>
</reference>
<accession>Q8SD06</accession>
<dbReference type="EMBL" id="AF399011">
    <property type="protein sequence ID" value="AAL83057.1"/>
    <property type="molecule type" value="Genomic_DNA"/>
</dbReference>
<dbReference type="KEGG" id="vg:1258356"/>
<dbReference type="RefSeq" id="NP_803722.1">
    <property type="nucleotide sequence ID" value="NC_004629.1"/>
</dbReference>
<evidence type="ECO:0000313" key="1">
    <source>
        <dbReference type="EMBL" id="AAL83057.1"/>
    </source>
</evidence>
<proteinExistence type="predicted"/>
<dbReference type="Proteomes" id="UP000002098">
    <property type="component" value="Segment"/>
</dbReference>